<dbReference type="CDD" id="cd00037">
    <property type="entry name" value="CLECT"/>
    <property type="match status" value="1"/>
</dbReference>
<dbReference type="PROSITE" id="PS50041">
    <property type="entry name" value="C_TYPE_LECTIN_2"/>
    <property type="match status" value="2"/>
</dbReference>
<keyword evidence="4" id="KW-1185">Reference proteome</keyword>
<dbReference type="Proteomes" id="UP000887575">
    <property type="component" value="Unassembled WGS sequence"/>
</dbReference>
<feature type="domain" description="C-type lectin" evidence="3">
    <location>
        <begin position="28"/>
        <end position="145"/>
    </location>
</feature>
<dbReference type="AlphaFoldDB" id="A0AAF3ERV1"/>
<dbReference type="PANTHER" id="PTHR22803">
    <property type="entry name" value="MANNOSE, PHOSPHOLIPASE, LECTIN RECEPTOR RELATED"/>
    <property type="match status" value="1"/>
</dbReference>
<dbReference type="Pfam" id="PF00059">
    <property type="entry name" value="Lectin_C"/>
    <property type="match status" value="2"/>
</dbReference>
<accession>A0AAF3ERV1</accession>
<feature type="domain" description="C-type lectin" evidence="3">
    <location>
        <begin position="162"/>
        <end position="297"/>
    </location>
</feature>
<evidence type="ECO:0000256" key="1">
    <source>
        <dbReference type="ARBA" id="ARBA00023157"/>
    </source>
</evidence>
<evidence type="ECO:0000313" key="5">
    <source>
        <dbReference type="WBParaSite" id="MBELARI_LOCUS16741"/>
    </source>
</evidence>
<keyword evidence="1" id="KW-1015">Disulfide bond</keyword>
<feature type="chain" id="PRO_5041915377" evidence="2">
    <location>
        <begin position="17"/>
        <end position="312"/>
    </location>
</feature>
<feature type="signal peptide" evidence="2">
    <location>
        <begin position="1"/>
        <end position="16"/>
    </location>
</feature>
<dbReference type="InterPro" id="IPR016186">
    <property type="entry name" value="C-type_lectin-like/link_sf"/>
</dbReference>
<proteinExistence type="predicted"/>
<evidence type="ECO:0000256" key="2">
    <source>
        <dbReference type="SAM" id="SignalP"/>
    </source>
</evidence>
<sequence length="312" mass="34735">MELLFLFSSLFIGIQTFSCPSGSEPMPKEDVCMFLINQTVSYMNAFRRCLILGGIPAKVQNSFENAYLFAVAPNELGNNIYPYIGVERDADYTWNYADGSPLAYVNWAPNEPNNASAANSCTALNLQTGKWISSDCTLARPFICSINGDDFQCPNGWVYYDKTDSCYYLQNFTYADGTHWQTYTFTSAEAICQKMGSHLVSVHSEYENNFLSDLLTTDVLNAPVATPCNYLWAWNGLYGTGAVGSGTWTDGSPVNYSGHSPYSGGSTNWVMGNDRRCAKMGWLNRSSSSPTARFICKSPSQRSLRMMFKQHI</sequence>
<dbReference type="SMART" id="SM00034">
    <property type="entry name" value="CLECT"/>
    <property type="match status" value="2"/>
</dbReference>
<dbReference type="InterPro" id="IPR018378">
    <property type="entry name" value="C-type_lectin_CS"/>
</dbReference>
<dbReference type="InterPro" id="IPR001304">
    <property type="entry name" value="C-type_lectin-like"/>
</dbReference>
<name>A0AAF3ERV1_9BILA</name>
<protein>
    <submittedName>
        <fullName evidence="5">C-type lectin domain-containing protein</fullName>
    </submittedName>
</protein>
<dbReference type="PROSITE" id="PS00615">
    <property type="entry name" value="C_TYPE_LECTIN_1"/>
    <property type="match status" value="1"/>
</dbReference>
<dbReference type="InterPro" id="IPR050111">
    <property type="entry name" value="C-type_lectin/snaclec_domain"/>
</dbReference>
<reference evidence="5" key="1">
    <citation type="submission" date="2024-02" db="UniProtKB">
        <authorList>
            <consortium name="WormBaseParasite"/>
        </authorList>
    </citation>
    <scope>IDENTIFICATION</scope>
</reference>
<evidence type="ECO:0000313" key="4">
    <source>
        <dbReference type="Proteomes" id="UP000887575"/>
    </source>
</evidence>
<evidence type="ECO:0000259" key="3">
    <source>
        <dbReference type="PROSITE" id="PS50041"/>
    </source>
</evidence>
<dbReference type="WBParaSite" id="MBELARI_LOCUS16741">
    <property type="protein sequence ID" value="MBELARI_LOCUS16741"/>
    <property type="gene ID" value="MBELARI_LOCUS16741"/>
</dbReference>
<dbReference type="InterPro" id="IPR016187">
    <property type="entry name" value="CTDL_fold"/>
</dbReference>
<keyword evidence="2" id="KW-0732">Signal</keyword>
<organism evidence="4 5">
    <name type="scientific">Mesorhabditis belari</name>
    <dbReference type="NCBI Taxonomy" id="2138241"/>
    <lineage>
        <taxon>Eukaryota</taxon>
        <taxon>Metazoa</taxon>
        <taxon>Ecdysozoa</taxon>
        <taxon>Nematoda</taxon>
        <taxon>Chromadorea</taxon>
        <taxon>Rhabditida</taxon>
        <taxon>Rhabditina</taxon>
        <taxon>Rhabditomorpha</taxon>
        <taxon>Rhabditoidea</taxon>
        <taxon>Rhabditidae</taxon>
        <taxon>Mesorhabditinae</taxon>
        <taxon>Mesorhabditis</taxon>
    </lineage>
</organism>
<dbReference type="SUPFAM" id="SSF56436">
    <property type="entry name" value="C-type lectin-like"/>
    <property type="match status" value="2"/>
</dbReference>
<dbReference type="Gene3D" id="3.10.100.10">
    <property type="entry name" value="Mannose-Binding Protein A, subunit A"/>
    <property type="match status" value="2"/>
</dbReference>